<dbReference type="InterPro" id="IPR036291">
    <property type="entry name" value="NAD(P)-bd_dom_sf"/>
</dbReference>
<sequence>VRVNSVNPGFFPTRVLRHFGDDLEKVNSSIVALEADKAVLRGRVGTVGDFAQAALFLASDAAGFITGELLKVDGGRSHGGQFVLQASEKVTRMKKRIITSIGIKKEMIVKNMDEQ</sequence>
<dbReference type="Pfam" id="PF13561">
    <property type="entry name" value="adh_short_C2"/>
    <property type="match status" value="1"/>
</dbReference>
<keyword evidence="2" id="KW-1185">Reference proteome</keyword>
<name>A0A8S3YKF0_9EUPU</name>
<dbReference type="AlphaFoldDB" id="A0A8S3YKF0"/>
<dbReference type="OrthoDB" id="47007at2759"/>
<comment type="caution">
    <text evidence="1">The sequence shown here is derived from an EMBL/GenBank/DDBJ whole genome shotgun (WGS) entry which is preliminary data.</text>
</comment>
<dbReference type="PANTHER" id="PTHR43975:SF2">
    <property type="entry name" value="EG:BACR7A4.14 PROTEIN-RELATED"/>
    <property type="match status" value="1"/>
</dbReference>
<evidence type="ECO:0000313" key="2">
    <source>
        <dbReference type="Proteomes" id="UP000678393"/>
    </source>
</evidence>
<accession>A0A8S3YKF0</accession>
<protein>
    <recommendedName>
        <fullName evidence="3">SDR family oxidoreductase</fullName>
    </recommendedName>
</protein>
<evidence type="ECO:0000313" key="1">
    <source>
        <dbReference type="EMBL" id="CAG5117583.1"/>
    </source>
</evidence>
<organism evidence="1 2">
    <name type="scientific">Candidula unifasciata</name>
    <dbReference type="NCBI Taxonomy" id="100452"/>
    <lineage>
        <taxon>Eukaryota</taxon>
        <taxon>Metazoa</taxon>
        <taxon>Spiralia</taxon>
        <taxon>Lophotrochozoa</taxon>
        <taxon>Mollusca</taxon>
        <taxon>Gastropoda</taxon>
        <taxon>Heterobranchia</taxon>
        <taxon>Euthyneura</taxon>
        <taxon>Panpulmonata</taxon>
        <taxon>Eupulmonata</taxon>
        <taxon>Stylommatophora</taxon>
        <taxon>Helicina</taxon>
        <taxon>Helicoidea</taxon>
        <taxon>Geomitridae</taxon>
        <taxon>Candidula</taxon>
    </lineage>
</organism>
<dbReference type="Gene3D" id="3.40.50.720">
    <property type="entry name" value="NAD(P)-binding Rossmann-like Domain"/>
    <property type="match status" value="1"/>
</dbReference>
<dbReference type="SUPFAM" id="SSF51735">
    <property type="entry name" value="NAD(P)-binding Rossmann-fold domains"/>
    <property type="match status" value="1"/>
</dbReference>
<reference evidence="1" key="1">
    <citation type="submission" date="2021-04" db="EMBL/GenBank/DDBJ databases">
        <authorList>
            <consortium name="Molecular Ecology Group"/>
        </authorList>
    </citation>
    <scope>NUCLEOTIDE SEQUENCE</scope>
</reference>
<dbReference type="EMBL" id="CAJHNH020000425">
    <property type="protein sequence ID" value="CAG5117583.1"/>
    <property type="molecule type" value="Genomic_DNA"/>
</dbReference>
<proteinExistence type="predicted"/>
<dbReference type="PANTHER" id="PTHR43975">
    <property type="entry name" value="ZGC:101858"/>
    <property type="match status" value="1"/>
</dbReference>
<dbReference type="InterPro" id="IPR002347">
    <property type="entry name" value="SDR_fam"/>
</dbReference>
<evidence type="ECO:0008006" key="3">
    <source>
        <dbReference type="Google" id="ProtNLM"/>
    </source>
</evidence>
<feature type="non-terminal residue" evidence="1">
    <location>
        <position position="1"/>
    </location>
</feature>
<dbReference type="Proteomes" id="UP000678393">
    <property type="component" value="Unassembled WGS sequence"/>
</dbReference>
<gene>
    <name evidence="1" type="ORF">CUNI_LOCUS3141</name>
</gene>